<evidence type="ECO:0000313" key="5">
    <source>
        <dbReference type="Proteomes" id="UP000238801"/>
    </source>
</evidence>
<comment type="caution">
    <text evidence="4">The sequence shown here is derived from an EMBL/GenBank/DDBJ whole genome shotgun (WGS) entry which is preliminary data.</text>
</comment>
<sequence>MESSGLAIRPLARADRAGWGRLWEHYLAFYETTRPASYFDAYFERLLSGDAHDYHCLLAVVDRPVGLAHYCLHAHGWQAEPVCYLQDLFVDPATRGTGTGRALIERVYVNADGRGAKGVYWTTQHFNAAGRRLYDRVGELTPFIKYQRPS</sequence>
<dbReference type="GO" id="GO:0008080">
    <property type="term" value="F:N-acetyltransferase activity"/>
    <property type="evidence" value="ECO:0007669"/>
    <property type="project" value="TreeGrafter"/>
</dbReference>
<dbReference type="EMBL" id="PVTT01000001">
    <property type="protein sequence ID" value="PRY94877.1"/>
    <property type="molecule type" value="Genomic_DNA"/>
</dbReference>
<dbReference type="PANTHER" id="PTHR10545:SF42">
    <property type="entry name" value="ACETYLTRANSFERASE"/>
    <property type="match status" value="1"/>
</dbReference>
<evidence type="ECO:0000259" key="3">
    <source>
        <dbReference type="PROSITE" id="PS51186"/>
    </source>
</evidence>
<proteinExistence type="predicted"/>
<protein>
    <submittedName>
        <fullName evidence="4">Acetyltransferase (GNAT) family protein</fullName>
    </submittedName>
</protein>
<accession>A0A2T0X7H9</accession>
<keyword evidence="2" id="KW-0012">Acyltransferase</keyword>
<reference evidence="4 5" key="1">
    <citation type="submission" date="2018-03" db="EMBL/GenBank/DDBJ databases">
        <title>Genomic Encyclopedia of Archaeal and Bacterial Type Strains, Phase II (KMG-II): from individual species to whole genera.</title>
        <authorList>
            <person name="Goeker M."/>
        </authorList>
    </citation>
    <scope>NUCLEOTIDE SEQUENCE [LARGE SCALE GENOMIC DNA]</scope>
    <source>
        <strain evidence="4 5">DSM 29318</strain>
    </source>
</reference>
<keyword evidence="5" id="KW-1185">Reference proteome</keyword>
<gene>
    <name evidence="4" type="ORF">BCF33_0479</name>
</gene>
<dbReference type="Gene3D" id="3.40.630.30">
    <property type="match status" value="1"/>
</dbReference>
<dbReference type="Pfam" id="PF00583">
    <property type="entry name" value="Acetyltransf_1"/>
    <property type="match status" value="1"/>
</dbReference>
<dbReference type="InterPro" id="IPR016181">
    <property type="entry name" value="Acyl_CoA_acyltransferase"/>
</dbReference>
<name>A0A2T0X7H9_9RHOB</name>
<dbReference type="PROSITE" id="PS51186">
    <property type="entry name" value="GNAT"/>
    <property type="match status" value="1"/>
</dbReference>
<keyword evidence="1 4" id="KW-0808">Transferase</keyword>
<evidence type="ECO:0000256" key="2">
    <source>
        <dbReference type="ARBA" id="ARBA00023315"/>
    </source>
</evidence>
<dbReference type="Proteomes" id="UP000238801">
    <property type="component" value="Unassembled WGS sequence"/>
</dbReference>
<dbReference type="OrthoDB" id="9805924at2"/>
<feature type="domain" description="N-acetyltransferase" evidence="3">
    <location>
        <begin position="6"/>
        <end position="150"/>
    </location>
</feature>
<evidence type="ECO:0000313" key="4">
    <source>
        <dbReference type="EMBL" id="PRY94877.1"/>
    </source>
</evidence>
<dbReference type="PANTHER" id="PTHR10545">
    <property type="entry name" value="DIAMINE N-ACETYLTRANSFERASE"/>
    <property type="match status" value="1"/>
</dbReference>
<dbReference type="SUPFAM" id="SSF55729">
    <property type="entry name" value="Acyl-CoA N-acyltransferases (Nat)"/>
    <property type="match status" value="1"/>
</dbReference>
<dbReference type="RefSeq" id="WP_106159330.1">
    <property type="nucleotide sequence ID" value="NZ_PVTT01000001.1"/>
</dbReference>
<evidence type="ECO:0000256" key="1">
    <source>
        <dbReference type="ARBA" id="ARBA00022679"/>
    </source>
</evidence>
<dbReference type="CDD" id="cd04301">
    <property type="entry name" value="NAT_SF"/>
    <property type="match status" value="1"/>
</dbReference>
<dbReference type="InterPro" id="IPR000182">
    <property type="entry name" value="GNAT_dom"/>
</dbReference>
<organism evidence="4 5">
    <name type="scientific">Hasllibacter halocynthiae</name>
    <dbReference type="NCBI Taxonomy" id="595589"/>
    <lineage>
        <taxon>Bacteria</taxon>
        <taxon>Pseudomonadati</taxon>
        <taxon>Pseudomonadota</taxon>
        <taxon>Alphaproteobacteria</taxon>
        <taxon>Rhodobacterales</taxon>
        <taxon>Roseobacteraceae</taxon>
        <taxon>Hasllibacter</taxon>
    </lineage>
</organism>
<dbReference type="AlphaFoldDB" id="A0A2T0X7H9"/>
<dbReference type="InterPro" id="IPR051016">
    <property type="entry name" value="Diverse_Substrate_AcTransf"/>
</dbReference>